<comment type="cofactor">
    <cofactor evidence="11 14">
        <name>Ca(2+)</name>
        <dbReference type="ChEBI" id="CHEBI:29108"/>
    </cofactor>
    <text evidence="11 14">Binds 2 calcium ions per subunit.</text>
</comment>
<feature type="site" description="Transition state stabilizer" evidence="12">
    <location>
        <position position="68"/>
    </location>
</feature>
<feature type="domain" description="Plant heme peroxidase family profile" evidence="15">
    <location>
        <begin position="31"/>
        <end position="332"/>
    </location>
</feature>
<keyword evidence="8 13" id="KW-1015">Disulfide bond</keyword>
<keyword evidence="14" id="KW-0964">Secreted</keyword>
<gene>
    <name evidence="17" type="ORF">AXG93_2956s1340</name>
    <name evidence="16" type="ORF">Mp_5g10690</name>
</gene>
<dbReference type="InterPro" id="IPR000823">
    <property type="entry name" value="Peroxidase_pln"/>
</dbReference>
<keyword evidence="3 14" id="KW-0575">Peroxidase</keyword>
<feature type="binding site" evidence="11">
    <location>
        <position position="82"/>
    </location>
    <ligand>
        <name>Ca(2+)</name>
        <dbReference type="ChEBI" id="CHEBI:29108"/>
        <label>1</label>
    </ligand>
</feature>
<dbReference type="GO" id="GO:0006979">
    <property type="term" value="P:response to oxidative stress"/>
    <property type="evidence" value="ECO:0007669"/>
    <property type="project" value="UniProtKB-UniRule"/>
</dbReference>
<dbReference type="FunFam" id="1.10.520.10:FF:000009">
    <property type="entry name" value="Peroxidase"/>
    <property type="match status" value="1"/>
</dbReference>
<name>A0A176WCB9_MARPO</name>
<feature type="chain" id="PRO_5042304674" description="Peroxidase" evidence="14">
    <location>
        <begin position="31"/>
        <end position="349"/>
    </location>
</feature>
<evidence type="ECO:0000256" key="11">
    <source>
        <dbReference type="PIRSR" id="PIRSR600823-3"/>
    </source>
</evidence>
<evidence type="ECO:0000256" key="8">
    <source>
        <dbReference type="ARBA" id="ARBA00023157"/>
    </source>
</evidence>
<evidence type="ECO:0000256" key="5">
    <source>
        <dbReference type="ARBA" id="ARBA00022723"/>
    </source>
</evidence>
<evidence type="ECO:0000256" key="13">
    <source>
        <dbReference type="PIRSR" id="PIRSR600823-5"/>
    </source>
</evidence>
<dbReference type="Gene3D" id="1.10.420.10">
    <property type="entry name" value="Peroxidase, domain 2"/>
    <property type="match status" value="1"/>
</dbReference>
<keyword evidence="4 14" id="KW-0349">Heme</keyword>
<dbReference type="InterPro" id="IPR033905">
    <property type="entry name" value="Secretory_peroxidase"/>
</dbReference>
<dbReference type="GO" id="GO:0042744">
    <property type="term" value="P:hydrogen peroxide catabolic process"/>
    <property type="evidence" value="ECO:0007669"/>
    <property type="project" value="UniProtKB-KW"/>
</dbReference>
<evidence type="ECO:0000313" key="16">
    <source>
        <dbReference type="EMBL" id="BBN11297.1"/>
    </source>
</evidence>
<evidence type="ECO:0000256" key="1">
    <source>
        <dbReference type="ARBA" id="ARBA00000189"/>
    </source>
</evidence>
<dbReference type="EMBL" id="LVLJ01001345">
    <property type="protein sequence ID" value="OAE30281.1"/>
    <property type="molecule type" value="Genomic_DNA"/>
</dbReference>
<comment type="similarity">
    <text evidence="2">Belongs to the peroxidase family. Ascorbate peroxidase subfamily.</text>
</comment>
<evidence type="ECO:0000256" key="10">
    <source>
        <dbReference type="PIRSR" id="PIRSR600823-2"/>
    </source>
</evidence>
<dbReference type="InterPro" id="IPR010255">
    <property type="entry name" value="Haem_peroxidase_sf"/>
</dbReference>
<feature type="disulfide bond" evidence="13">
    <location>
        <begin position="74"/>
        <end position="79"/>
    </location>
</feature>
<dbReference type="AlphaFoldDB" id="A0A176WCB9"/>
<keyword evidence="11 14" id="KW-0106">Calcium</keyword>
<accession>A0A176WCB9</accession>
<dbReference type="PANTHER" id="PTHR31388:SF5">
    <property type="entry name" value="PEROXIDASE"/>
    <property type="match status" value="1"/>
</dbReference>
<reference evidence="16" key="2">
    <citation type="journal article" date="2019" name="Curr. Biol.">
        <title>Chromatin organization in early land plants reveals an ancestral association between H3K27me3, transposons, and constitutive heterochromatin.</title>
        <authorList>
            <person name="Montgomery S.A."/>
            <person name="Tanizawa Y."/>
            <person name="Galik B."/>
            <person name="Wang N."/>
            <person name="Ito T."/>
            <person name="Mochizuki T."/>
            <person name="Akimcheva S."/>
            <person name="Bowman J."/>
            <person name="Cognat V."/>
            <person name="Drouard L."/>
            <person name="Ekker H."/>
            <person name="Houng S."/>
            <person name="Kohchi T."/>
            <person name="Lin S."/>
            <person name="Liu L.D."/>
            <person name="Nakamura Y."/>
            <person name="Valeeva L.R."/>
            <person name="Shakirov E.V."/>
            <person name="Shippen D.E."/>
            <person name="Wei W."/>
            <person name="Yagura M."/>
            <person name="Yamaoka S."/>
            <person name="Yamato K.T."/>
            <person name="Liu C."/>
            <person name="Berger F."/>
        </authorList>
    </citation>
    <scope>NUCLEOTIDE SEQUENCE [LARGE SCALE GENOMIC DNA]</scope>
    <source>
        <strain evidence="16">Tak-1</strain>
    </source>
</reference>
<dbReference type="GO" id="GO:0046872">
    <property type="term" value="F:metal ion binding"/>
    <property type="evidence" value="ECO:0007669"/>
    <property type="project" value="UniProtKB-UniRule"/>
</dbReference>
<keyword evidence="6 14" id="KW-0560">Oxidoreductase</keyword>
<comment type="catalytic activity">
    <reaction evidence="1 14">
        <text>2 a phenolic donor + H2O2 = 2 a phenolic radical donor + 2 H2O</text>
        <dbReference type="Rhea" id="RHEA:56136"/>
        <dbReference type="ChEBI" id="CHEBI:15377"/>
        <dbReference type="ChEBI" id="CHEBI:16240"/>
        <dbReference type="ChEBI" id="CHEBI:139520"/>
        <dbReference type="ChEBI" id="CHEBI:139521"/>
        <dbReference type="EC" id="1.11.1.7"/>
    </reaction>
</comment>
<feature type="binding site" evidence="11">
    <location>
        <position position="259"/>
    </location>
    <ligand>
        <name>Ca(2+)</name>
        <dbReference type="ChEBI" id="CHEBI:29108"/>
        <label>2</label>
    </ligand>
</feature>
<keyword evidence="7 11" id="KW-0408">Iron</keyword>
<organism evidence="17 18">
    <name type="scientific">Marchantia polymorpha subsp. ruderalis</name>
    <dbReference type="NCBI Taxonomy" id="1480154"/>
    <lineage>
        <taxon>Eukaryota</taxon>
        <taxon>Viridiplantae</taxon>
        <taxon>Streptophyta</taxon>
        <taxon>Embryophyta</taxon>
        <taxon>Marchantiophyta</taxon>
        <taxon>Marchantiopsida</taxon>
        <taxon>Marchantiidae</taxon>
        <taxon>Marchantiales</taxon>
        <taxon>Marchantiaceae</taxon>
        <taxon>Marchantia</taxon>
    </lineage>
</organism>
<dbReference type="Proteomes" id="UP001162541">
    <property type="component" value="Chromosome 5"/>
</dbReference>
<dbReference type="Pfam" id="PF00141">
    <property type="entry name" value="peroxidase"/>
    <property type="match status" value="1"/>
</dbReference>
<evidence type="ECO:0000256" key="9">
    <source>
        <dbReference type="PIRSR" id="PIRSR600823-1"/>
    </source>
</evidence>
<evidence type="ECO:0000256" key="3">
    <source>
        <dbReference type="ARBA" id="ARBA00022559"/>
    </source>
</evidence>
<evidence type="ECO:0000256" key="4">
    <source>
        <dbReference type="ARBA" id="ARBA00022617"/>
    </source>
</evidence>
<keyword evidence="14" id="KW-0376">Hydrogen peroxide</keyword>
<evidence type="ECO:0000256" key="12">
    <source>
        <dbReference type="PIRSR" id="PIRSR600823-4"/>
    </source>
</evidence>
<feature type="binding site" evidence="11">
    <location>
        <position position="201"/>
    </location>
    <ligand>
        <name>Ca(2+)</name>
        <dbReference type="ChEBI" id="CHEBI:29108"/>
        <label>2</label>
    </ligand>
</feature>
<feature type="active site" description="Proton acceptor" evidence="9">
    <location>
        <position position="72"/>
    </location>
</feature>
<evidence type="ECO:0000313" key="18">
    <source>
        <dbReference type="Proteomes" id="UP000077202"/>
    </source>
</evidence>
<feature type="binding site" evidence="11">
    <location>
        <position position="80"/>
    </location>
    <ligand>
        <name>Ca(2+)</name>
        <dbReference type="ChEBI" id="CHEBI:29108"/>
        <label>1</label>
    </ligand>
</feature>
<feature type="disulfide bond" evidence="13">
    <location>
        <begin position="41"/>
        <end position="122"/>
    </location>
</feature>
<dbReference type="CDD" id="cd00693">
    <property type="entry name" value="secretory_peroxidase"/>
    <property type="match status" value="1"/>
</dbReference>
<dbReference type="EMBL" id="AP019870">
    <property type="protein sequence ID" value="BBN11297.1"/>
    <property type="molecule type" value="Genomic_DNA"/>
</dbReference>
<evidence type="ECO:0000313" key="19">
    <source>
        <dbReference type="Proteomes" id="UP001162541"/>
    </source>
</evidence>
<dbReference type="FunFam" id="1.10.420.10:FF:000001">
    <property type="entry name" value="Peroxidase"/>
    <property type="match status" value="1"/>
</dbReference>
<dbReference type="PROSITE" id="PS50873">
    <property type="entry name" value="PEROXIDASE_4"/>
    <property type="match status" value="1"/>
</dbReference>
<feature type="binding site" description="axial binding residue" evidence="11">
    <location>
        <position position="200"/>
    </location>
    <ligand>
        <name>heme b</name>
        <dbReference type="ChEBI" id="CHEBI:60344"/>
    </ligand>
    <ligandPart>
        <name>Fe</name>
        <dbReference type="ChEBI" id="CHEBI:18248"/>
    </ligandPart>
</feature>
<dbReference type="PROSITE" id="PS00435">
    <property type="entry name" value="PEROXIDASE_1"/>
    <property type="match status" value="1"/>
</dbReference>
<feature type="binding site" evidence="11">
    <location>
        <position position="76"/>
    </location>
    <ligand>
        <name>Ca(2+)</name>
        <dbReference type="ChEBI" id="CHEBI:29108"/>
        <label>1</label>
    </ligand>
</feature>
<reference evidence="17 18" key="1">
    <citation type="submission" date="2016-03" db="EMBL/GenBank/DDBJ databases">
        <title>Mechanisms controlling the formation of the plant cell surface in tip-growing cells are functionally conserved among land plants.</title>
        <authorList>
            <person name="Honkanen S."/>
            <person name="Jones V.A."/>
            <person name="Morieri G."/>
            <person name="Champion C."/>
            <person name="Hetherington A.J."/>
            <person name="Kelly S."/>
            <person name="Saint-Marcoux D."/>
            <person name="Proust H."/>
            <person name="Prescott H."/>
            <person name="Dolan L."/>
        </authorList>
    </citation>
    <scope>NUCLEOTIDE SEQUENCE [LARGE SCALE GENOMIC DNA]</scope>
    <source>
        <strain evidence="18">cv. Tak-1 and cv. Tak-2</strain>
        <tissue evidence="17">Whole gametophyte</tissue>
    </source>
</reference>
<keyword evidence="5 11" id="KW-0479">Metal-binding</keyword>
<feature type="signal peptide" evidence="14">
    <location>
        <begin position="1"/>
        <end position="30"/>
    </location>
</feature>
<evidence type="ECO:0000259" key="15">
    <source>
        <dbReference type="PROSITE" id="PS50873"/>
    </source>
</evidence>
<dbReference type="PROSITE" id="PS00436">
    <property type="entry name" value="PEROXIDASE_2"/>
    <property type="match status" value="1"/>
</dbReference>
<dbReference type="GO" id="GO:0005576">
    <property type="term" value="C:extracellular region"/>
    <property type="evidence" value="ECO:0007669"/>
    <property type="project" value="UniProtKB-SubCell"/>
</dbReference>
<sequence length="349" mass="37641">MVKLSETARFTALCAAFAVILSMVTEPADAQLKPEFYVQTCPQLPTIVQQQVQAAIKKDARMAASLLRLHFHDCFVQGCDASILLDDDSRLPLGEKTAPPNLNSVRGYDVIDTIKSAVEKQCPKIVSCADIVALASAISVRLSGGPMWYVPLGRRDSLTGNFSAALEFLPGPSSTVTELKQKFSNVGLNVVDLVSLSGGHTIGLSRCVSIITRLYDFNGGGGADPTIDSKLLATLKTTCPNGGDGNVTTPLDPTPTVFDNRYFKQLQIFKGVLNSDEVLFTQGNDTKGLVNLYSQNVTKFMADFAASMIKMGNMKPLTGKSGEIRLNCRKPNSLLSQDMEPLIELVSDI</sequence>
<keyword evidence="14" id="KW-0732">Signal</keyword>
<evidence type="ECO:0000256" key="7">
    <source>
        <dbReference type="ARBA" id="ARBA00023004"/>
    </source>
</evidence>
<dbReference type="Gene3D" id="1.10.520.10">
    <property type="match status" value="1"/>
</dbReference>
<feature type="binding site" evidence="11">
    <location>
        <position position="254"/>
    </location>
    <ligand>
        <name>Ca(2+)</name>
        <dbReference type="ChEBI" id="CHEBI:29108"/>
        <label>2</label>
    </ligand>
</feature>
<dbReference type="InterPro" id="IPR019794">
    <property type="entry name" value="Peroxidases_AS"/>
</dbReference>
<feature type="binding site" evidence="11">
    <location>
        <position position="78"/>
    </location>
    <ligand>
        <name>Ca(2+)</name>
        <dbReference type="ChEBI" id="CHEBI:29108"/>
        <label>1</label>
    </ligand>
</feature>
<evidence type="ECO:0000313" key="17">
    <source>
        <dbReference type="EMBL" id="OAE30281.1"/>
    </source>
</evidence>
<keyword evidence="18" id="KW-1185">Reference proteome</keyword>
<dbReference type="PRINTS" id="PR00461">
    <property type="entry name" value="PLPEROXIDASE"/>
</dbReference>
<comment type="function">
    <text evidence="14">Removal of H(2)O(2), oxidation of toxic reductants, biosynthesis and degradation of lignin, suberization, auxin catabolism, response to environmental stresses such as wounding, pathogen attack and oxidative stress.</text>
</comment>
<comment type="cofactor">
    <cofactor evidence="11 14">
        <name>heme b</name>
        <dbReference type="ChEBI" id="CHEBI:60344"/>
    </cofactor>
    <text evidence="11 14">Binds 1 heme b (iron(II)-protoporphyrin IX) group per subunit.</text>
</comment>
<dbReference type="SUPFAM" id="SSF48113">
    <property type="entry name" value="Heme-dependent peroxidases"/>
    <property type="match status" value="1"/>
</dbReference>
<evidence type="ECO:0000256" key="2">
    <source>
        <dbReference type="ARBA" id="ARBA00006873"/>
    </source>
</evidence>
<evidence type="ECO:0000256" key="14">
    <source>
        <dbReference type="RuleBase" id="RU362060"/>
    </source>
</evidence>
<dbReference type="PANTHER" id="PTHR31388">
    <property type="entry name" value="PEROXIDASE 72-RELATED"/>
    <property type="match status" value="1"/>
</dbReference>
<feature type="disulfide bond" evidence="13">
    <location>
        <begin position="207"/>
        <end position="239"/>
    </location>
</feature>
<protein>
    <recommendedName>
        <fullName evidence="14">Peroxidase</fullName>
        <ecNumber evidence="14">1.11.1.7</ecNumber>
    </recommendedName>
</protein>
<feature type="binding site" evidence="11">
    <location>
        <position position="252"/>
    </location>
    <ligand>
        <name>Ca(2+)</name>
        <dbReference type="ChEBI" id="CHEBI:29108"/>
        <label>2</label>
    </ligand>
</feature>
<dbReference type="GO" id="GO:0140825">
    <property type="term" value="F:lactoperoxidase activity"/>
    <property type="evidence" value="ECO:0007669"/>
    <property type="project" value="UniProtKB-EC"/>
</dbReference>
<feature type="binding site" evidence="11">
    <location>
        <position position="95"/>
    </location>
    <ligand>
        <name>Ca(2+)</name>
        <dbReference type="ChEBI" id="CHEBI:29108"/>
        <label>1</label>
    </ligand>
</feature>
<proteinExistence type="inferred from homology"/>
<dbReference type="InterPro" id="IPR019793">
    <property type="entry name" value="Peroxidases_heam-ligand_BS"/>
</dbReference>
<dbReference type="Proteomes" id="UP000077202">
    <property type="component" value="Unassembled WGS sequence"/>
</dbReference>
<feature type="binding site" evidence="10">
    <location>
        <position position="170"/>
    </location>
    <ligand>
        <name>substrate</name>
    </ligand>
</feature>
<reference evidence="19" key="3">
    <citation type="journal article" date="2020" name="Curr. Biol.">
        <title>Chromatin organization in early land plants reveals an ancestral association between H3K27me3, transposons, and constitutive heterochromatin.</title>
        <authorList>
            <person name="Montgomery S.A."/>
            <person name="Tanizawa Y."/>
            <person name="Galik B."/>
            <person name="Wang N."/>
            <person name="Ito T."/>
            <person name="Mochizuki T."/>
            <person name="Akimcheva S."/>
            <person name="Bowman J.L."/>
            <person name="Cognat V."/>
            <person name="Marechal-Drouard L."/>
            <person name="Ekker H."/>
            <person name="Hong S.F."/>
            <person name="Kohchi T."/>
            <person name="Lin S.S."/>
            <person name="Liu L.D."/>
            <person name="Nakamura Y."/>
            <person name="Valeeva L.R."/>
            <person name="Shakirov E.V."/>
            <person name="Shippen D.E."/>
            <person name="Wei W.L."/>
            <person name="Yagura M."/>
            <person name="Yamaoka S."/>
            <person name="Yamato K.T."/>
            <person name="Liu C."/>
            <person name="Berger F."/>
        </authorList>
    </citation>
    <scope>NUCLEOTIDE SEQUENCE [LARGE SCALE GENOMIC DNA]</scope>
    <source>
        <strain evidence="19">Tak-1</strain>
    </source>
</reference>
<feature type="disulfide bond" evidence="13">
    <location>
        <begin position="128"/>
        <end position="328"/>
    </location>
</feature>
<dbReference type="EC" id="1.11.1.7" evidence="14"/>
<dbReference type="InterPro" id="IPR002016">
    <property type="entry name" value="Haem_peroxidase"/>
</dbReference>
<comment type="similarity">
    <text evidence="14">Belongs to the peroxidase family. Classical plant (class III) peroxidase subfamily.</text>
</comment>
<evidence type="ECO:0000256" key="6">
    <source>
        <dbReference type="ARBA" id="ARBA00023002"/>
    </source>
</evidence>
<dbReference type="GO" id="GO:0020037">
    <property type="term" value="F:heme binding"/>
    <property type="evidence" value="ECO:0007669"/>
    <property type="project" value="UniProtKB-UniRule"/>
</dbReference>
<feature type="binding site" evidence="11">
    <location>
        <position position="73"/>
    </location>
    <ligand>
        <name>Ca(2+)</name>
        <dbReference type="ChEBI" id="CHEBI:29108"/>
        <label>1</label>
    </ligand>
</feature>
<dbReference type="PRINTS" id="PR00458">
    <property type="entry name" value="PEROXIDASE"/>
</dbReference>
<comment type="subcellular location">
    <subcellularLocation>
        <location evidence="14">Secreted</location>
    </subcellularLocation>
</comment>